<reference evidence="6 7" key="3">
    <citation type="submission" date="2020-08" db="EMBL/GenBank/DDBJ databases">
        <title>Genomic Encyclopedia of Type Strains, Phase IV (KMG-IV): sequencing the most valuable type-strain genomes for metagenomic binning, comparative biology and taxonomic classification.</title>
        <authorList>
            <person name="Goeker M."/>
        </authorList>
    </citation>
    <scope>NUCLEOTIDE SEQUENCE [LARGE SCALE GENOMIC DNA]</scope>
    <source>
        <strain evidence="6 7">DSM 27521</strain>
    </source>
</reference>
<evidence type="ECO:0000313" key="6">
    <source>
        <dbReference type="EMBL" id="MBB5375580.1"/>
    </source>
</evidence>
<dbReference type="EC" id="2.7.1.15" evidence="6"/>
<keyword evidence="2 6" id="KW-0418">Kinase</keyword>
<reference evidence="5" key="4">
    <citation type="submission" date="2024-05" db="EMBL/GenBank/DDBJ databases">
        <authorList>
            <person name="Sun Q."/>
            <person name="Zhou Y."/>
        </authorList>
    </citation>
    <scope>NUCLEOTIDE SEQUENCE</scope>
    <source>
        <strain evidence="5">CGMCC 1.18437</strain>
    </source>
</reference>
<evidence type="ECO:0000313" key="8">
    <source>
        <dbReference type="Proteomes" id="UP000619376"/>
    </source>
</evidence>
<sequence>MKFYVIGDVTVDHLYHLGRLPRAGEEVTPLRASMKPGGAGGTISVTLARLGHTVTLAACVGVDPFAEYALSHVRRSGVGTGAIQQDDQHLTSTITVMQTDAGDRTMISDGAANRQLDPAKLKKRDIETSDALIVNAYALIEGPQREYALQAIAYARGAKKAVPVFIDLGTGAVNKARTSLLDDVIGSDYLTLNQHELQALTGTGSISAALAKLGQAGAQRVVVKVGKMGSITWTPTDTELVDAVLPEGDVVDTTGAGDTFTATFAHAVLSGVNMAEAARAANAAGALAATSLGAQERSITPADLADVLPKAKKTRDTPAREPS</sequence>
<feature type="compositionally biased region" description="Basic and acidic residues" evidence="3">
    <location>
        <begin position="314"/>
        <end position="323"/>
    </location>
</feature>
<evidence type="ECO:0000313" key="5">
    <source>
        <dbReference type="EMBL" id="GHF28209.1"/>
    </source>
</evidence>
<dbReference type="Pfam" id="PF00294">
    <property type="entry name" value="PfkB"/>
    <property type="match status" value="1"/>
</dbReference>
<dbReference type="Proteomes" id="UP000619376">
    <property type="component" value="Unassembled WGS sequence"/>
</dbReference>
<dbReference type="Proteomes" id="UP000539473">
    <property type="component" value="Unassembled WGS sequence"/>
</dbReference>
<feature type="domain" description="Carbohydrate kinase PfkB" evidence="4">
    <location>
        <begin position="5"/>
        <end position="296"/>
    </location>
</feature>
<comment type="caution">
    <text evidence="6">The sequence shown here is derived from an EMBL/GenBank/DDBJ whole genome shotgun (WGS) entry which is preliminary data.</text>
</comment>
<evidence type="ECO:0000259" key="4">
    <source>
        <dbReference type="Pfam" id="PF00294"/>
    </source>
</evidence>
<dbReference type="SUPFAM" id="SSF53613">
    <property type="entry name" value="Ribokinase-like"/>
    <property type="match status" value="1"/>
</dbReference>
<proteinExistence type="predicted"/>
<accession>A0A7W8KCC2</accession>
<dbReference type="EMBL" id="JACHFK010000001">
    <property type="protein sequence ID" value="MBB5375580.1"/>
    <property type="molecule type" value="Genomic_DNA"/>
</dbReference>
<dbReference type="RefSeq" id="WP_184109766.1">
    <property type="nucleotide sequence ID" value="NZ_BNAJ01000001.1"/>
</dbReference>
<keyword evidence="8" id="KW-1185">Reference proteome</keyword>
<dbReference type="PANTHER" id="PTHR10584">
    <property type="entry name" value="SUGAR KINASE"/>
    <property type="match status" value="1"/>
</dbReference>
<reference evidence="8" key="2">
    <citation type="journal article" date="2019" name="Int. J. Syst. Evol. Microbiol.">
        <title>The Global Catalogue of Microorganisms (GCM) 10K type strain sequencing project: providing services to taxonomists for standard genome sequencing and annotation.</title>
        <authorList>
            <consortium name="The Broad Institute Genomics Platform"/>
            <consortium name="The Broad Institute Genome Sequencing Center for Infectious Disease"/>
            <person name="Wu L."/>
            <person name="Ma J."/>
        </authorList>
    </citation>
    <scope>NUCLEOTIDE SEQUENCE [LARGE SCALE GENOMIC DNA]</scope>
    <source>
        <strain evidence="8">CGMCC 1.18437</strain>
    </source>
</reference>
<dbReference type="InterPro" id="IPR011611">
    <property type="entry name" value="PfkB_dom"/>
</dbReference>
<dbReference type="AlphaFoldDB" id="A0A7W8KCC2"/>
<dbReference type="PANTHER" id="PTHR10584:SF167">
    <property type="entry name" value="PFKB DOMAIN PROTEIN"/>
    <property type="match status" value="1"/>
</dbReference>
<evidence type="ECO:0000313" key="7">
    <source>
        <dbReference type="Proteomes" id="UP000539473"/>
    </source>
</evidence>
<dbReference type="Gene3D" id="3.40.1190.20">
    <property type="match status" value="1"/>
</dbReference>
<dbReference type="InterPro" id="IPR029056">
    <property type="entry name" value="Ribokinase-like"/>
</dbReference>
<name>A0A7W8KCC2_9DEIO</name>
<evidence type="ECO:0000256" key="1">
    <source>
        <dbReference type="ARBA" id="ARBA00022679"/>
    </source>
</evidence>
<gene>
    <name evidence="5" type="ORF">GCM10017781_00150</name>
    <name evidence="6" type="ORF">HNQ07_001024</name>
</gene>
<evidence type="ECO:0000256" key="2">
    <source>
        <dbReference type="ARBA" id="ARBA00022777"/>
    </source>
</evidence>
<evidence type="ECO:0000256" key="3">
    <source>
        <dbReference type="SAM" id="MobiDB-lite"/>
    </source>
</evidence>
<organism evidence="6 7">
    <name type="scientific">Deinococcus metalli</name>
    <dbReference type="NCBI Taxonomy" id="1141878"/>
    <lineage>
        <taxon>Bacteria</taxon>
        <taxon>Thermotogati</taxon>
        <taxon>Deinococcota</taxon>
        <taxon>Deinococci</taxon>
        <taxon>Deinococcales</taxon>
        <taxon>Deinococcaceae</taxon>
        <taxon>Deinococcus</taxon>
    </lineage>
</organism>
<dbReference type="InterPro" id="IPR002139">
    <property type="entry name" value="Ribo/fructo_kinase"/>
</dbReference>
<feature type="region of interest" description="Disordered" evidence="3">
    <location>
        <begin position="303"/>
        <end position="323"/>
    </location>
</feature>
<reference evidence="5" key="1">
    <citation type="journal article" date="2014" name="Int. J. Syst. Evol. Microbiol.">
        <title>Complete genome of a new Firmicutes species belonging to the dominant human colonic microbiota ('Ruminococcus bicirculans') reveals two chromosomes and a selective capacity to utilize plant glucans.</title>
        <authorList>
            <consortium name="NISC Comparative Sequencing Program"/>
            <person name="Wegmann U."/>
            <person name="Louis P."/>
            <person name="Goesmann A."/>
            <person name="Henrissat B."/>
            <person name="Duncan S.H."/>
            <person name="Flint H.J."/>
        </authorList>
    </citation>
    <scope>NUCLEOTIDE SEQUENCE</scope>
    <source>
        <strain evidence="5">CGMCC 1.18437</strain>
    </source>
</reference>
<keyword evidence="1 6" id="KW-0808">Transferase</keyword>
<dbReference type="GO" id="GO:0004747">
    <property type="term" value="F:ribokinase activity"/>
    <property type="evidence" value="ECO:0007669"/>
    <property type="project" value="UniProtKB-EC"/>
</dbReference>
<dbReference type="EMBL" id="BNAJ01000001">
    <property type="protein sequence ID" value="GHF28209.1"/>
    <property type="molecule type" value="Genomic_DNA"/>
</dbReference>
<protein>
    <submittedName>
        <fullName evidence="6">Ribokinase</fullName>
        <ecNumber evidence="6">2.7.1.15</ecNumber>
    </submittedName>
    <submittedName>
        <fullName evidence="5">Sugar kinase</fullName>
    </submittedName>
</protein>
<dbReference type="PRINTS" id="PR00990">
    <property type="entry name" value="RIBOKINASE"/>
</dbReference>